<proteinExistence type="predicted"/>
<dbReference type="InterPro" id="IPR050463">
    <property type="entry name" value="Gfo/Idh/MocA_oxidrdct_glycsds"/>
</dbReference>
<dbReference type="Proteomes" id="UP000320672">
    <property type="component" value="Chromosome"/>
</dbReference>
<evidence type="ECO:0000313" key="4">
    <source>
        <dbReference type="Proteomes" id="UP000320672"/>
    </source>
</evidence>
<organism evidence="3 4">
    <name type="scientific">Roseimaritima multifibrata</name>
    <dbReference type="NCBI Taxonomy" id="1930274"/>
    <lineage>
        <taxon>Bacteria</taxon>
        <taxon>Pseudomonadati</taxon>
        <taxon>Planctomycetota</taxon>
        <taxon>Planctomycetia</taxon>
        <taxon>Pirellulales</taxon>
        <taxon>Pirellulaceae</taxon>
        <taxon>Roseimaritima</taxon>
    </lineage>
</organism>
<dbReference type="Pfam" id="PF01408">
    <property type="entry name" value="GFO_IDH_MocA"/>
    <property type="match status" value="1"/>
</dbReference>
<dbReference type="GO" id="GO:0000166">
    <property type="term" value="F:nucleotide binding"/>
    <property type="evidence" value="ECO:0007669"/>
    <property type="project" value="InterPro"/>
</dbReference>
<protein>
    <submittedName>
        <fullName evidence="3">Inositol 2-dehydrogenase</fullName>
        <ecNumber evidence="3">1.1.1.18</ecNumber>
    </submittedName>
</protein>
<dbReference type="InterPro" id="IPR000683">
    <property type="entry name" value="Gfo/Idh/MocA-like_OxRdtase_N"/>
</dbReference>
<dbReference type="GO" id="GO:0050112">
    <property type="term" value="F:inositol 2-dehydrogenase (NAD+) activity"/>
    <property type="evidence" value="ECO:0007669"/>
    <property type="project" value="UniProtKB-EC"/>
</dbReference>
<name>A0A517MDT7_9BACT</name>
<dbReference type="AlphaFoldDB" id="A0A517MDT7"/>
<keyword evidence="4" id="KW-1185">Reference proteome</keyword>
<evidence type="ECO:0000259" key="2">
    <source>
        <dbReference type="Pfam" id="PF19051"/>
    </source>
</evidence>
<dbReference type="InterPro" id="IPR043906">
    <property type="entry name" value="Gfo/Idh/MocA_OxRdtase_bact_C"/>
</dbReference>
<accession>A0A517MDT7</accession>
<dbReference type="InterPro" id="IPR036291">
    <property type="entry name" value="NAD(P)-bd_dom_sf"/>
</dbReference>
<dbReference type="EC" id="1.1.1.18" evidence="3"/>
<dbReference type="PROSITE" id="PS51318">
    <property type="entry name" value="TAT"/>
    <property type="match status" value="1"/>
</dbReference>
<dbReference type="Gene3D" id="3.40.50.720">
    <property type="entry name" value="NAD(P)-binding Rossmann-like Domain"/>
    <property type="match status" value="1"/>
</dbReference>
<dbReference type="Pfam" id="PF19051">
    <property type="entry name" value="GFO_IDH_MocA_C2"/>
    <property type="match status" value="1"/>
</dbReference>
<dbReference type="OrthoDB" id="255433at2"/>
<dbReference type="SUPFAM" id="SSF55347">
    <property type="entry name" value="Glyceraldehyde-3-phosphate dehydrogenase-like, C-terminal domain"/>
    <property type="match status" value="1"/>
</dbReference>
<evidence type="ECO:0000259" key="1">
    <source>
        <dbReference type="Pfam" id="PF01408"/>
    </source>
</evidence>
<keyword evidence="3" id="KW-0560">Oxidoreductase</keyword>
<dbReference type="SUPFAM" id="SSF51735">
    <property type="entry name" value="NAD(P)-binding Rossmann-fold domains"/>
    <property type="match status" value="1"/>
</dbReference>
<dbReference type="EMBL" id="CP036262">
    <property type="protein sequence ID" value="QDS93051.1"/>
    <property type="molecule type" value="Genomic_DNA"/>
</dbReference>
<gene>
    <name evidence="3" type="primary">iolG_9</name>
    <name evidence="3" type="ORF">FF011L_18060</name>
</gene>
<dbReference type="PANTHER" id="PTHR43818:SF10">
    <property type="entry name" value="NADH-DEPENDENT DEHYDROGENASE-RELATED"/>
    <property type="match status" value="1"/>
</dbReference>
<evidence type="ECO:0000313" key="3">
    <source>
        <dbReference type="EMBL" id="QDS93051.1"/>
    </source>
</evidence>
<reference evidence="3 4" key="1">
    <citation type="submission" date="2019-02" db="EMBL/GenBank/DDBJ databases">
        <title>Deep-cultivation of Planctomycetes and their phenomic and genomic characterization uncovers novel biology.</title>
        <authorList>
            <person name="Wiegand S."/>
            <person name="Jogler M."/>
            <person name="Boedeker C."/>
            <person name="Pinto D."/>
            <person name="Vollmers J."/>
            <person name="Rivas-Marin E."/>
            <person name="Kohn T."/>
            <person name="Peeters S.H."/>
            <person name="Heuer A."/>
            <person name="Rast P."/>
            <person name="Oberbeckmann S."/>
            <person name="Bunk B."/>
            <person name="Jeske O."/>
            <person name="Meyerdierks A."/>
            <person name="Storesund J.E."/>
            <person name="Kallscheuer N."/>
            <person name="Luecker S."/>
            <person name="Lage O.M."/>
            <person name="Pohl T."/>
            <person name="Merkel B.J."/>
            <person name="Hornburger P."/>
            <person name="Mueller R.-W."/>
            <person name="Bruemmer F."/>
            <person name="Labrenz M."/>
            <person name="Spormann A.M."/>
            <person name="Op den Camp H."/>
            <person name="Overmann J."/>
            <person name="Amann R."/>
            <person name="Jetten M.S.M."/>
            <person name="Mascher T."/>
            <person name="Medema M.H."/>
            <person name="Devos D.P."/>
            <person name="Kaster A.-K."/>
            <person name="Ovreas L."/>
            <person name="Rohde M."/>
            <person name="Galperin M.Y."/>
            <person name="Jogler C."/>
        </authorList>
    </citation>
    <scope>NUCLEOTIDE SEQUENCE [LARGE SCALE GENOMIC DNA]</scope>
    <source>
        <strain evidence="3 4">FF011L</strain>
    </source>
</reference>
<dbReference type="Gene3D" id="3.30.360.10">
    <property type="entry name" value="Dihydrodipicolinate Reductase, domain 2"/>
    <property type="match status" value="1"/>
</dbReference>
<dbReference type="RefSeq" id="WP_145351203.1">
    <property type="nucleotide sequence ID" value="NZ_CP036262.1"/>
</dbReference>
<feature type="domain" description="Gfo/Idh/MocA-like oxidoreductase bacterial type C-terminal" evidence="2">
    <location>
        <begin position="215"/>
        <end position="276"/>
    </location>
</feature>
<sequence length="449" mass="49308">MPQPNLLNRRQALLAGGVAATAVVGSRALQAAANDRLRVAFIGVGGRGGSNLAAITSSGQVDVVAVCDVDSRATDRMAERHPKAQRFQDFRKLYDAVGNQIDAAVVSTTEHTHAYATMPALLLGKHVYCEKPLAYNVAETRRVTEAAAEAGVVTQMGTQIHAGNNYHRVVELIQSGAIGDVSEAHVWVSRAWGLQSKEDAAKHKDRLFIDARPTEAMTPPDYFDWDLWLGPAPNRPYNSAYFPGPNWYRWWDFGNGTMSDLGSHWNDLPYWALKLDAPKTIEAFGLPPHPEIAPASMTAVYEYGARGDMPPVQLSWYQGTDKPELWKQKAIPQWGSGVLFVGSKGMLLSDYGKHVLLPEANFTDFQPPAPFVPDSPGHHQEWLNACLGEGQTASPFSYAGPLTEANHLGNVAYRVGKKISWDPKRMECPGVPEANPFLRREPREGWSLG</sequence>
<dbReference type="PANTHER" id="PTHR43818">
    <property type="entry name" value="BCDNA.GH03377"/>
    <property type="match status" value="1"/>
</dbReference>
<feature type="domain" description="Gfo/Idh/MocA-like oxidoreductase N-terminal" evidence="1">
    <location>
        <begin position="37"/>
        <end position="157"/>
    </location>
</feature>
<dbReference type="InterPro" id="IPR006311">
    <property type="entry name" value="TAT_signal"/>
</dbReference>
<dbReference type="KEGG" id="rml:FF011L_18060"/>